<keyword evidence="1" id="KW-0175">Coiled coil</keyword>
<dbReference type="RefSeq" id="WP_153760766.1">
    <property type="nucleotide sequence ID" value="NZ_CP045851.1"/>
</dbReference>
<feature type="coiled-coil region" evidence="1">
    <location>
        <begin position="41"/>
        <end position="68"/>
    </location>
</feature>
<proteinExistence type="predicted"/>
<keyword evidence="4" id="KW-1185">Reference proteome</keyword>
<feature type="region of interest" description="Disordered" evidence="2">
    <location>
        <begin position="1"/>
        <end position="20"/>
    </location>
</feature>
<gene>
    <name evidence="3" type="ORF">GH723_17020</name>
</gene>
<evidence type="ECO:0000256" key="2">
    <source>
        <dbReference type="SAM" id="MobiDB-lite"/>
    </source>
</evidence>
<feature type="coiled-coil region" evidence="1">
    <location>
        <begin position="92"/>
        <end position="119"/>
    </location>
</feature>
<name>A0A5Q2RNY8_9ACTN</name>
<accession>A0A5Q2RNY8</accession>
<evidence type="ECO:0000313" key="3">
    <source>
        <dbReference type="EMBL" id="QGG96662.1"/>
    </source>
</evidence>
<dbReference type="Proteomes" id="UP000334019">
    <property type="component" value="Chromosome"/>
</dbReference>
<dbReference type="AlphaFoldDB" id="A0A5Q2RNY8"/>
<evidence type="ECO:0000313" key="4">
    <source>
        <dbReference type="Proteomes" id="UP000334019"/>
    </source>
</evidence>
<dbReference type="KEGG" id="atq:GH723_17020"/>
<sequence>MAAPRRIDADDDRSSEVPRRRNWLLGLAPAPGPTPKGVPDAATLAEENEALRARLADAERRAREAERALPHLLGLGQSTVNGLLDDARARGRDIIEAARRQAEQELGAQRDEVRRETRELDALRMAVAAEAMGLEEIRAELHRRVSMSAVELARVAQHPMLLGGEPLRVEQSGLDTVSVAAIASSSQPVAAPFDQDEVAEVDDDDAAAASVPVVTVTGGETVVVLPSAAGIGIVEASTMPSDAVAAQLAIADAMETTAVEAGGAAASAPAVADDEVAAEGVAVADEDAPARPNPSPGFADAWALDEDDEVAEAFDRFFSADIDAEPSREWILADDTKP</sequence>
<feature type="compositionally biased region" description="Basic and acidic residues" evidence="2">
    <location>
        <begin position="1"/>
        <end position="19"/>
    </location>
</feature>
<protein>
    <submittedName>
        <fullName evidence="3">Uncharacterized protein</fullName>
    </submittedName>
</protein>
<organism evidence="3 4">
    <name type="scientific">Actinomarinicola tropica</name>
    <dbReference type="NCBI Taxonomy" id="2789776"/>
    <lineage>
        <taxon>Bacteria</taxon>
        <taxon>Bacillati</taxon>
        <taxon>Actinomycetota</taxon>
        <taxon>Acidimicrobiia</taxon>
        <taxon>Acidimicrobiales</taxon>
        <taxon>Iamiaceae</taxon>
        <taxon>Actinomarinicola</taxon>
    </lineage>
</organism>
<dbReference type="EMBL" id="CP045851">
    <property type="protein sequence ID" value="QGG96662.1"/>
    <property type="molecule type" value="Genomic_DNA"/>
</dbReference>
<evidence type="ECO:0000256" key="1">
    <source>
        <dbReference type="SAM" id="Coils"/>
    </source>
</evidence>
<reference evidence="3 4" key="1">
    <citation type="submission" date="2019-11" db="EMBL/GenBank/DDBJ databases">
        <authorList>
            <person name="He Y."/>
        </authorList>
    </citation>
    <scope>NUCLEOTIDE SEQUENCE [LARGE SCALE GENOMIC DNA]</scope>
    <source>
        <strain evidence="3 4">SCSIO 58843</strain>
    </source>
</reference>